<dbReference type="RefSeq" id="WP_086488917.1">
    <property type="nucleotide sequence ID" value="NZ_MSLT01000023.1"/>
</dbReference>
<dbReference type="PANTHER" id="PTHR11265:SF0">
    <property type="entry name" value="12S RRNA N4-METHYLCYTIDINE METHYLTRANSFERASE"/>
    <property type="match status" value="1"/>
</dbReference>
<dbReference type="InterPro" id="IPR002903">
    <property type="entry name" value="RsmH"/>
</dbReference>
<dbReference type="SUPFAM" id="SSF53335">
    <property type="entry name" value="S-adenosyl-L-methionine-dependent methyltransferases"/>
    <property type="match status" value="1"/>
</dbReference>
<dbReference type="NCBIfam" id="TIGR00006">
    <property type="entry name" value="16S rRNA (cytosine(1402)-N(4))-methyltransferase RsmH"/>
    <property type="match status" value="1"/>
</dbReference>
<protein>
    <recommendedName>
        <fullName evidence="6">Ribosomal RNA small subunit methyltransferase H</fullName>
        <ecNumber evidence="6">2.1.1.199</ecNumber>
    </recommendedName>
    <alternativeName>
        <fullName evidence="6">16S rRNA m(4)C1402 methyltransferase</fullName>
    </alternativeName>
    <alternativeName>
        <fullName evidence="6">rRNA (cytosine-N(4)-)-methyltransferase RsmH</fullName>
    </alternativeName>
</protein>
<reference evidence="7 8" key="1">
    <citation type="submission" date="2016-12" db="EMBL/GenBank/DDBJ databases">
        <title>Thioflexothrix psekupsii D3 genome sequencing and assembly.</title>
        <authorList>
            <person name="Fomenkov A."/>
            <person name="Vincze T."/>
            <person name="Grabovich M."/>
            <person name="Anton B.P."/>
            <person name="Dubinina G."/>
            <person name="Orlova M."/>
            <person name="Belousova E."/>
            <person name="Roberts R.J."/>
        </authorList>
    </citation>
    <scope>NUCLEOTIDE SEQUENCE [LARGE SCALE GENOMIC DNA]</scope>
    <source>
        <strain evidence="7">D3</strain>
    </source>
</reference>
<feature type="binding site" evidence="6">
    <location>
        <begin position="31"/>
        <end position="33"/>
    </location>
    <ligand>
        <name>S-adenosyl-L-methionine</name>
        <dbReference type="ChEBI" id="CHEBI:59789"/>
    </ligand>
</feature>
<evidence type="ECO:0000313" key="8">
    <source>
        <dbReference type="Proteomes" id="UP000194798"/>
    </source>
</evidence>
<name>A0A251X3G9_9GAMM</name>
<comment type="caution">
    <text evidence="7">The sequence shown here is derived from an EMBL/GenBank/DDBJ whole genome shotgun (WGS) entry which is preliminary data.</text>
</comment>
<feature type="binding site" evidence="6">
    <location>
        <position position="106"/>
    </location>
    <ligand>
        <name>S-adenosyl-L-methionine</name>
        <dbReference type="ChEBI" id="CHEBI:59789"/>
    </ligand>
</feature>
<keyword evidence="6" id="KW-0963">Cytoplasm</keyword>
<comment type="function">
    <text evidence="6">Specifically methylates the N4 position of cytidine in position 1402 (C1402) of 16S rRNA.</text>
</comment>
<keyword evidence="3 6" id="KW-0489">Methyltransferase</keyword>
<dbReference type="AlphaFoldDB" id="A0A251X3G9"/>
<evidence type="ECO:0000256" key="3">
    <source>
        <dbReference type="ARBA" id="ARBA00022603"/>
    </source>
</evidence>
<dbReference type="SUPFAM" id="SSF81799">
    <property type="entry name" value="Putative methyltransferase TM0872, insert domain"/>
    <property type="match status" value="1"/>
</dbReference>
<dbReference type="Gene3D" id="3.40.50.150">
    <property type="entry name" value="Vaccinia Virus protein VP39"/>
    <property type="match status" value="1"/>
</dbReference>
<comment type="similarity">
    <text evidence="1 6">Belongs to the methyltransferase superfamily. RsmH family.</text>
</comment>
<dbReference type="GO" id="GO:0071424">
    <property type="term" value="F:rRNA (cytosine-N4-)-methyltransferase activity"/>
    <property type="evidence" value="ECO:0007669"/>
    <property type="project" value="UniProtKB-UniRule"/>
</dbReference>
<dbReference type="EMBL" id="MSLT01000023">
    <property type="protein sequence ID" value="OUD12001.1"/>
    <property type="molecule type" value="Genomic_DNA"/>
</dbReference>
<dbReference type="PANTHER" id="PTHR11265">
    <property type="entry name" value="S-ADENOSYL-METHYLTRANSFERASE MRAW"/>
    <property type="match status" value="1"/>
</dbReference>
<gene>
    <name evidence="6" type="primary">rsmH</name>
    <name evidence="7" type="ORF">TPSD3_12735</name>
</gene>
<proteinExistence type="inferred from homology"/>
<evidence type="ECO:0000256" key="5">
    <source>
        <dbReference type="ARBA" id="ARBA00022691"/>
    </source>
</evidence>
<feature type="binding site" evidence="6">
    <location>
        <position position="51"/>
    </location>
    <ligand>
        <name>S-adenosyl-L-methionine</name>
        <dbReference type="ChEBI" id="CHEBI:59789"/>
    </ligand>
</feature>
<evidence type="ECO:0000313" key="7">
    <source>
        <dbReference type="EMBL" id="OUD12001.1"/>
    </source>
</evidence>
<sequence>MQHQPVLLHEVLAALRIKPDGYYIDGTFGRGGHSRAILSQLNASGRLQAFDRDWSAISAGQQLAAEDGRFSIEHACFAELCERLQALNRVGQVDGILLDLGVSSPQLDDPERGFSFLRDGLLDMRMDTQHGEGVAAWLARAKLSDIAHVLAEYGEEKHAKRIAKAIVAARDTAPITHTRQLAEVVAAAHPAWPKDKHPATQTFQALRIFINQELEQLAAVLSQLISALAPNGRLAIISFHSLEDRLVKRFIRSAAKGDDYPASVPVTIAQLNPALIPIGKSIRPSAEEIAQNPRSRSAILRVAERK</sequence>
<dbReference type="Proteomes" id="UP000194798">
    <property type="component" value="Unassembled WGS sequence"/>
</dbReference>
<keyword evidence="5 6" id="KW-0949">S-adenosyl-L-methionine</keyword>
<comment type="subcellular location">
    <subcellularLocation>
        <location evidence="6">Cytoplasm</location>
    </subcellularLocation>
</comment>
<evidence type="ECO:0000256" key="6">
    <source>
        <dbReference type="HAMAP-Rule" id="MF_01007"/>
    </source>
</evidence>
<evidence type="ECO:0000256" key="2">
    <source>
        <dbReference type="ARBA" id="ARBA00022552"/>
    </source>
</evidence>
<dbReference type="InterPro" id="IPR029063">
    <property type="entry name" value="SAM-dependent_MTases_sf"/>
</dbReference>
<dbReference type="Gene3D" id="1.10.150.170">
    <property type="entry name" value="Putative methyltransferase TM0872, insert domain"/>
    <property type="match status" value="1"/>
</dbReference>
<dbReference type="GO" id="GO:0070475">
    <property type="term" value="P:rRNA base methylation"/>
    <property type="evidence" value="ECO:0007669"/>
    <property type="project" value="UniProtKB-UniRule"/>
</dbReference>
<keyword evidence="4 6" id="KW-0808">Transferase</keyword>
<dbReference type="Pfam" id="PF01795">
    <property type="entry name" value="Methyltransf_5"/>
    <property type="match status" value="1"/>
</dbReference>
<evidence type="ECO:0000256" key="1">
    <source>
        <dbReference type="ARBA" id="ARBA00010396"/>
    </source>
</evidence>
<feature type="binding site" evidence="6">
    <location>
        <position position="77"/>
    </location>
    <ligand>
        <name>S-adenosyl-L-methionine</name>
        <dbReference type="ChEBI" id="CHEBI:59789"/>
    </ligand>
</feature>
<evidence type="ECO:0000256" key="4">
    <source>
        <dbReference type="ARBA" id="ARBA00022679"/>
    </source>
</evidence>
<keyword evidence="8" id="KW-1185">Reference proteome</keyword>
<comment type="catalytic activity">
    <reaction evidence="6">
        <text>cytidine(1402) in 16S rRNA + S-adenosyl-L-methionine = N(4)-methylcytidine(1402) in 16S rRNA + S-adenosyl-L-homocysteine + H(+)</text>
        <dbReference type="Rhea" id="RHEA:42928"/>
        <dbReference type="Rhea" id="RHEA-COMP:10286"/>
        <dbReference type="Rhea" id="RHEA-COMP:10287"/>
        <dbReference type="ChEBI" id="CHEBI:15378"/>
        <dbReference type="ChEBI" id="CHEBI:57856"/>
        <dbReference type="ChEBI" id="CHEBI:59789"/>
        <dbReference type="ChEBI" id="CHEBI:74506"/>
        <dbReference type="ChEBI" id="CHEBI:82748"/>
        <dbReference type="EC" id="2.1.1.199"/>
    </reaction>
</comment>
<dbReference type="PIRSF" id="PIRSF004486">
    <property type="entry name" value="MraW"/>
    <property type="match status" value="1"/>
</dbReference>
<accession>A0A251X3G9</accession>
<dbReference type="OrthoDB" id="9806637at2"/>
<dbReference type="InterPro" id="IPR023397">
    <property type="entry name" value="SAM-dep_MeTrfase_MraW_recog"/>
</dbReference>
<dbReference type="GO" id="GO:0005737">
    <property type="term" value="C:cytoplasm"/>
    <property type="evidence" value="ECO:0007669"/>
    <property type="project" value="UniProtKB-SubCell"/>
</dbReference>
<dbReference type="HAMAP" id="MF_01007">
    <property type="entry name" value="16SrRNA_methyltr_H"/>
    <property type="match status" value="1"/>
</dbReference>
<feature type="binding site" evidence="6">
    <location>
        <position position="99"/>
    </location>
    <ligand>
        <name>S-adenosyl-L-methionine</name>
        <dbReference type="ChEBI" id="CHEBI:59789"/>
    </ligand>
</feature>
<organism evidence="7 8">
    <name type="scientific">Thioflexithrix psekupsensis</name>
    <dbReference type="NCBI Taxonomy" id="1570016"/>
    <lineage>
        <taxon>Bacteria</taxon>
        <taxon>Pseudomonadati</taxon>
        <taxon>Pseudomonadota</taxon>
        <taxon>Gammaproteobacteria</taxon>
        <taxon>Thiotrichales</taxon>
        <taxon>Thioflexithrix</taxon>
    </lineage>
</organism>
<keyword evidence="2 6" id="KW-0698">rRNA processing</keyword>
<dbReference type="EC" id="2.1.1.199" evidence="6"/>